<evidence type="ECO:0000256" key="10">
    <source>
        <dbReference type="PROSITE-ProRule" id="PRU00221"/>
    </source>
</evidence>
<dbReference type="PANTHER" id="PTHR22842">
    <property type="entry name" value="WD40 REPEAT PROTEIN"/>
    <property type="match status" value="1"/>
</dbReference>
<reference evidence="11 12" key="1">
    <citation type="submission" date="2015-07" db="EMBL/GenBank/DDBJ databases">
        <title>The genome of Melipona quadrifasciata.</title>
        <authorList>
            <person name="Pan H."/>
            <person name="Kapheim K."/>
        </authorList>
    </citation>
    <scope>NUCLEOTIDE SEQUENCE [LARGE SCALE GENOMIC DNA]</scope>
    <source>
        <strain evidence="11">0111107301</strain>
        <tissue evidence="11">Whole body</tissue>
    </source>
</reference>
<sequence length="412" mass="45117">MEIDYKLVREIECKQGAVRAVRFSVDGAYCLTCGADRKLKLWNPYRGVCLKVYGGHGDEVMDASASCDSSQIVSCGLDKSVILWDVATGTPVRRLRGHAGPINTVRFNEESSMVVSGSRDNMVMLWDVKSKTLEPVQYLNDAKDSVSSVRVSDHEILTASFDGKIRRYDIRVGELYTDYMGDAVTCASFTRDGQCVVVSCADGVVRLIDKDSGELLGEFAGHVANNLCLESSVDTQDTHIISGSADGKLWIWELVSQKVVAKLSGFKPTKHPIVSLSVHPQTNCFLATNGPNVLMWSTASVQDVGSVGEWWWKKTMERPGVQRKRVVMGRSCRLLALSPLYLLTVFGFLAAADAFSADSKPCPLRQFQCANGRCIPCPWVCDSMDDCGDNSDETTKKCEVESGAALLQQPPA</sequence>
<dbReference type="GO" id="GO:0005737">
    <property type="term" value="C:cytoplasm"/>
    <property type="evidence" value="ECO:0007669"/>
    <property type="project" value="UniProtKB-SubCell"/>
</dbReference>
<accession>A0A0M9A2L4</accession>
<feature type="repeat" description="WD" evidence="10">
    <location>
        <begin position="219"/>
        <end position="262"/>
    </location>
</feature>
<dbReference type="InterPro" id="IPR036322">
    <property type="entry name" value="WD40_repeat_dom_sf"/>
</dbReference>
<feature type="repeat" description="WD" evidence="10">
    <location>
        <begin position="95"/>
        <end position="136"/>
    </location>
</feature>
<dbReference type="Pfam" id="PF00057">
    <property type="entry name" value="Ldl_recept_a"/>
    <property type="match status" value="1"/>
</dbReference>
<keyword evidence="5 9" id="KW-1015">Disulfide bond</keyword>
<evidence type="ECO:0000313" key="12">
    <source>
        <dbReference type="Proteomes" id="UP000053105"/>
    </source>
</evidence>
<evidence type="ECO:0000256" key="6">
    <source>
        <dbReference type="ARBA" id="ARBA00038145"/>
    </source>
</evidence>
<dbReference type="SUPFAM" id="SSF50978">
    <property type="entry name" value="WD40 repeat-like"/>
    <property type="match status" value="1"/>
</dbReference>
<evidence type="ECO:0000256" key="1">
    <source>
        <dbReference type="ARBA" id="ARBA00004496"/>
    </source>
</evidence>
<comment type="similarity">
    <text evidence="6">Belongs to the WD repeat MORG1 family.</text>
</comment>
<keyword evidence="12" id="KW-1185">Reference proteome</keyword>
<keyword evidence="4" id="KW-0677">Repeat</keyword>
<dbReference type="STRING" id="166423.A0A0M9A2L4"/>
<evidence type="ECO:0000256" key="2">
    <source>
        <dbReference type="ARBA" id="ARBA00022490"/>
    </source>
</evidence>
<dbReference type="PROSITE" id="PS01209">
    <property type="entry name" value="LDLRA_1"/>
    <property type="match status" value="1"/>
</dbReference>
<dbReference type="AlphaFoldDB" id="A0A0M9A2L4"/>
<dbReference type="InterPro" id="IPR015943">
    <property type="entry name" value="WD40/YVTN_repeat-like_dom_sf"/>
</dbReference>
<dbReference type="Pfam" id="PF00400">
    <property type="entry name" value="WD40"/>
    <property type="match status" value="5"/>
</dbReference>
<evidence type="ECO:0000256" key="5">
    <source>
        <dbReference type="ARBA" id="ARBA00023157"/>
    </source>
</evidence>
<dbReference type="PANTHER" id="PTHR22842:SF3">
    <property type="entry name" value="WD REPEAT DOMAIN-CONTAINING PROTEIN 83"/>
    <property type="match status" value="1"/>
</dbReference>
<organism evidence="11 12">
    <name type="scientific">Melipona quadrifasciata</name>
    <dbReference type="NCBI Taxonomy" id="166423"/>
    <lineage>
        <taxon>Eukaryota</taxon>
        <taxon>Metazoa</taxon>
        <taxon>Ecdysozoa</taxon>
        <taxon>Arthropoda</taxon>
        <taxon>Hexapoda</taxon>
        <taxon>Insecta</taxon>
        <taxon>Pterygota</taxon>
        <taxon>Neoptera</taxon>
        <taxon>Endopterygota</taxon>
        <taxon>Hymenoptera</taxon>
        <taxon>Apocrita</taxon>
        <taxon>Aculeata</taxon>
        <taxon>Apoidea</taxon>
        <taxon>Anthophila</taxon>
        <taxon>Apidae</taxon>
        <taxon>Melipona</taxon>
    </lineage>
</organism>
<proteinExistence type="inferred from homology"/>
<evidence type="ECO:0000256" key="7">
    <source>
        <dbReference type="ARBA" id="ARBA00040453"/>
    </source>
</evidence>
<evidence type="ECO:0000313" key="11">
    <source>
        <dbReference type="EMBL" id="KOX75937.1"/>
    </source>
</evidence>
<dbReference type="InterPro" id="IPR020472">
    <property type="entry name" value="WD40_PAC1"/>
</dbReference>
<dbReference type="PROSITE" id="PS00678">
    <property type="entry name" value="WD_REPEATS_1"/>
    <property type="match status" value="3"/>
</dbReference>
<dbReference type="Gene3D" id="2.130.10.10">
    <property type="entry name" value="YVTN repeat-like/Quinoprotein amine dehydrogenase"/>
    <property type="match status" value="1"/>
</dbReference>
<dbReference type="CDD" id="cd00200">
    <property type="entry name" value="WD40"/>
    <property type="match status" value="1"/>
</dbReference>
<protein>
    <recommendedName>
        <fullName evidence="7">WD repeat domain-containing protein 83</fullName>
    </recommendedName>
    <alternativeName>
        <fullName evidence="8">Mitogen-activated protein kinase organizer 1</fullName>
    </alternativeName>
</protein>
<name>A0A0M9A2L4_9HYME</name>
<comment type="caution">
    <text evidence="9">Lacks conserved residue(s) required for the propagation of feature annotation.</text>
</comment>
<evidence type="ECO:0000256" key="8">
    <source>
        <dbReference type="ARBA" id="ARBA00042222"/>
    </source>
</evidence>
<feature type="repeat" description="WD" evidence="10">
    <location>
        <begin position="53"/>
        <end position="94"/>
    </location>
</feature>
<feature type="disulfide bond" evidence="9">
    <location>
        <begin position="369"/>
        <end position="387"/>
    </location>
</feature>
<dbReference type="PROSITE" id="PS50068">
    <property type="entry name" value="LDLRA_2"/>
    <property type="match status" value="1"/>
</dbReference>
<dbReference type="GO" id="GO:0071013">
    <property type="term" value="C:catalytic step 2 spliceosome"/>
    <property type="evidence" value="ECO:0007669"/>
    <property type="project" value="TreeGrafter"/>
</dbReference>
<dbReference type="EMBL" id="KQ435756">
    <property type="protein sequence ID" value="KOX75937.1"/>
    <property type="molecule type" value="Genomic_DNA"/>
</dbReference>
<dbReference type="PROSITE" id="PS50082">
    <property type="entry name" value="WD_REPEATS_2"/>
    <property type="match status" value="4"/>
</dbReference>
<keyword evidence="3 10" id="KW-0853">WD repeat</keyword>
<dbReference type="PRINTS" id="PR00320">
    <property type="entry name" value="GPROTEINBRPT"/>
</dbReference>
<keyword evidence="2" id="KW-0963">Cytoplasm</keyword>
<dbReference type="InterPro" id="IPR019775">
    <property type="entry name" value="WD40_repeat_CS"/>
</dbReference>
<dbReference type="InterPro" id="IPR036055">
    <property type="entry name" value="LDL_receptor-like_sf"/>
</dbReference>
<dbReference type="InterPro" id="IPR023415">
    <property type="entry name" value="LDLR_class-A_CS"/>
</dbReference>
<gene>
    <name evidence="11" type="ORF">WN51_12367</name>
</gene>
<feature type="repeat" description="WD" evidence="10">
    <location>
        <begin position="11"/>
        <end position="43"/>
    </location>
</feature>
<dbReference type="PROSITE" id="PS50294">
    <property type="entry name" value="WD_REPEATS_REGION"/>
    <property type="match status" value="2"/>
</dbReference>
<dbReference type="InterPro" id="IPR001680">
    <property type="entry name" value="WD40_rpt"/>
</dbReference>
<dbReference type="Gene3D" id="4.10.400.10">
    <property type="entry name" value="Low-density Lipoprotein Receptor"/>
    <property type="match status" value="1"/>
</dbReference>
<feature type="disulfide bond" evidence="9">
    <location>
        <begin position="362"/>
        <end position="374"/>
    </location>
</feature>
<comment type="subcellular location">
    <subcellularLocation>
        <location evidence="1">Cytoplasm</location>
    </subcellularLocation>
</comment>
<dbReference type="SMART" id="SM00320">
    <property type="entry name" value="WD40"/>
    <property type="match status" value="7"/>
</dbReference>
<dbReference type="Proteomes" id="UP000053105">
    <property type="component" value="Unassembled WGS sequence"/>
</dbReference>
<dbReference type="CDD" id="cd00112">
    <property type="entry name" value="LDLa"/>
    <property type="match status" value="1"/>
</dbReference>
<evidence type="ECO:0000256" key="3">
    <source>
        <dbReference type="ARBA" id="ARBA00022574"/>
    </source>
</evidence>
<dbReference type="SUPFAM" id="SSF57424">
    <property type="entry name" value="LDL receptor-like module"/>
    <property type="match status" value="1"/>
</dbReference>
<dbReference type="SMART" id="SM00192">
    <property type="entry name" value="LDLa"/>
    <property type="match status" value="1"/>
</dbReference>
<dbReference type="OrthoDB" id="71437at2759"/>
<evidence type="ECO:0000256" key="9">
    <source>
        <dbReference type="PROSITE-ProRule" id="PRU00124"/>
    </source>
</evidence>
<evidence type="ECO:0000256" key="4">
    <source>
        <dbReference type="ARBA" id="ARBA00022737"/>
    </source>
</evidence>
<dbReference type="GO" id="GO:0000398">
    <property type="term" value="P:mRNA splicing, via spliceosome"/>
    <property type="evidence" value="ECO:0007669"/>
    <property type="project" value="TreeGrafter"/>
</dbReference>
<dbReference type="FunFam" id="4.10.400.10:FF:000011">
    <property type="entry name" value="Low-density lipoprotein receptor-related protein 1"/>
    <property type="match status" value="1"/>
</dbReference>
<dbReference type="InterPro" id="IPR051980">
    <property type="entry name" value="WD_repeat_MORG1"/>
</dbReference>
<dbReference type="InterPro" id="IPR002172">
    <property type="entry name" value="LDrepeatLR_classA_rpt"/>
</dbReference>